<name>A0A843U8A2_COLES</name>
<evidence type="ECO:0000313" key="3">
    <source>
        <dbReference type="Proteomes" id="UP000652761"/>
    </source>
</evidence>
<evidence type="ECO:0000256" key="1">
    <source>
        <dbReference type="SAM" id="MobiDB-lite"/>
    </source>
</evidence>
<comment type="caution">
    <text evidence="2">The sequence shown here is derived from an EMBL/GenBank/DDBJ whole genome shotgun (WGS) entry which is preliminary data.</text>
</comment>
<feature type="region of interest" description="Disordered" evidence="1">
    <location>
        <begin position="94"/>
        <end position="156"/>
    </location>
</feature>
<protein>
    <submittedName>
        <fullName evidence="2">Uncharacterized protein</fullName>
    </submittedName>
</protein>
<sequence>MENRVAEAPVFSASAPGILPLHPVACAKWKSKFNHKVGFSPPKYSPFVCDSVVSCLRRHLFQESGKVLEDGFHGCRVNHSGFHFENETDMRQVLLQDEGRDRQPSKDEDISWHAEGKGGLNEEDDSDDFDGQPETKNYGKSKPHHSSGKHKHNRSKHFILLL</sequence>
<organism evidence="2 3">
    <name type="scientific">Colocasia esculenta</name>
    <name type="common">Wild taro</name>
    <name type="synonym">Arum esculentum</name>
    <dbReference type="NCBI Taxonomy" id="4460"/>
    <lineage>
        <taxon>Eukaryota</taxon>
        <taxon>Viridiplantae</taxon>
        <taxon>Streptophyta</taxon>
        <taxon>Embryophyta</taxon>
        <taxon>Tracheophyta</taxon>
        <taxon>Spermatophyta</taxon>
        <taxon>Magnoliopsida</taxon>
        <taxon>Liliopsida</taxon>
        <taxon>Araceae</taxon>
        <taxon>Aroideae</taxon>
        <taxon>Colocasieae</taxon>
        <taxon>Colocasia</taxon>
    </lineage>
</organism>
<feature type="compositionally biased region" description="Basic residues" evidence="1">
    <location>
        <begin position="139"/>
        <end position="156"/>
    </location>
</feature>
<dbReference type="EMBL" id="NMUH01000472">
    <property type="protein sequence ID" value="MQL79715.1"/>
    <property type="molecule type" value="Genomic_DNA"/>
</dbReference>
<accession>A0A843U8A2</accession>
<gene>
    <name evidence="2" type="ORF">Taro_012167</name>
</gene>
<proteinExistence type="predicted"/>
<keyword evidence="3" id="KW-1185">Reference proteome</keyword>
<dbReference type="AlphaFoldDB" id="A0A843U8A2"/>
<feature type="compositionally biased region" description="Acidic residues" evidence="1">
    <location>
        <begin position="121"/>
        <end position="131"/>
    </location>
</feature>
<reference evidence="2" key="1">
    <citation type="submission" date="2017-07" db="EMBL/GenBank/DDBJ databases">
        <title>Taro Niue Genome Assembly and Annotation.</title>
        <authorList>
            <person name="Atibalentja N."/>
            <person name="Keating K."/>
            <person name="Fields C.J."/>
        </authorList>
    </citation>
    <scope>NUCLEOTIDE SEQUENCE</scope>
    <source>
        <strain evidence="2">Niue_2</strain>
        <tissue evidence="2">Leaf</tissue>
    </source>
</reference>
<feature type="compositionally biased region" description="Basic and acidic residues" evidence="1">
    <location>
        <begin position="97"/>
        <end position="116"/>
    </location>
</feature>
<evidence type="ECO:0000313" key="2">
    <source>
        <dbReference type="EMBL" id="MQL79715.1"/>
    </source>
</evidence>
<dbReference type="Proteomes" id="UP000652761">
    <property type="component" value="Unassembled WGS sequence"/>
</dbReference>